<accession>A0A0F9IV65</accession>
<dbReference type="SUPFAM" id="SSF88688">
    <property type="entry name" value="Families 57/38 glycoside transferase middle domain"/>
    <property type="match status" value="1"/>
</dbReference>
<comment type="caution">
    <text evidence="2">The sequence shown here is derived from an EMBL/GenBank/DDBJ whole genome shotgun (WGS) entry which is preliminary data.</text>
</comment>
<dbReference type="GO" id="GO:0005576">
    <property type="term" value="C:extracellular region"/>
    <property type="evidence" value="ECO:0007669"/>
    <property type="project" value="TreeGrafter"/>
</dbReference>
<dbReference type="GO" id="GO:0030979">
    <property type="term" value="P:alpha-glucan biosynthetic process"/>
    <property type="evidence" value="ECO:0007669"/>
    <property type="project" value="InterPro"/>
</dbReference>
<dbReference type="Pfam" id="PF09210">
    <property type="entry name" value="BE_C"/>
    <property type="match status" value="1"/>
</dbReference>
<protein>
    <recommendedName>
        <fullName evidence="1">1,4-alpha-glucan branching enzyme C-terminal domain-containing protein</fullName>
    </recommendedName>
</protein>
<feature type="domain" description="1,4-alpha-glucan branching enzyme C-terminal" evidence="1">
    <location>
        <begin position="78"/>
        <end position="185"/>
    </location>
</feature>
<dbReference type="InterPro" id="IPR015293">
    <property type="entry name" value="BE_C"/>
</dbReference>
<dbReference type="InterPro" id="IPR027291">
    <property type="entry name" value="Glyco_hydro_38_N_sf"/>
</dbReference>
<dbReference type="InterPro" id="IPR037090">
    <property type="entry name" value="57_glycoside_trans_central"/>
</dbReference>
<dbReference type="InterPro" id="IPR011330">
    <property type="entry name" value="Glyco_hydro/deAcase_b/a-brl"/>
</dbReference>
<dbReference type="Gene3D" id="3.20.110.10">
    <property type="entry name" value="Glycoside hydrolase 38, N terminal domain"/>
    <property type="match status" value="1"/>
</dbReference>
<proteinExistence type="predicted"/>
<dbReference type="GO" id="GO:0003844">
    <property type="term" value="F:1,4-alpha-glucan branching enzyme activity"/>
    <property type="evidence" value="ECO:0007669"/>
    <property type="project" value="InterPro"/>
</dbReference>
<dbReference type="SUPFAM" id="SSF88713">
    <property type="entry name" value="Glycoside hydrolase/deacetylase"/>
    <property type="match status" value="1"/>
</dbReference>
<dbReference type="PANTHER" id="PTHR41695:SF1">
    <property type="entry name" value="1,4-ALPHA-GLUCAN BRANCHING ENZYME TK1436"/>
    <property type="match status" value="1"/>
</dbReference>
<organism evidence="2">
    <name type="scientific">marine sediment metagenome</name>
    <dbReference type="NCBI Taxonomy" id="412755"/>
    <lineage>
        <taxon>unclassified sequences</taxon>
        <taxon>metagenomes</taxon>
        <taxon>ecological metagenomes</taxon>
    </lineage>
</organism>
<sequence>MSCFDAELLGHWWFEGPWWVSRVLRWSEDDPEIELTNSRLYLEQNPPNKVVSVVEGSWGQGSSHWVWLNEWTIYVWRHIYECETKSEVIIAKYKDSHDPNLIKILKQMAQELLLLQSSDWPFLITTWSARDYAENRIALHFENFNRLHNMASRYGTGQIIDEGEWHFLGTIEAVDDIFEDLDLEPFAKK</sequence>
<dbReference type="PANTHER" id="PTHR41695">
    <property type="entry name" value="1,4-ALPHA-GLUCAN BRANCHING ENZYME RV3031-RELATED"/>
    <property type="match status" value="1"/>
</dbReference>
<dbReference type="EMBL" id="LAZR01011525">
    <property type="protein sequence ID" value="KKM61218.1"/>
    <property type="molecule type" value="Genomic_DNA"/>
</dbReference>
<gene>
    <name evidence="2" type="ORF">LCGC14_1533900</name>
</gene>
<reference evidence="2" key="1">
    <citation type="journal article" date="2015" name="Nature">
        <title>Complex archaea that bridge the gap between prokaryotes and eukaryotes.</title>
        <authorList>
            <person name="Spang A."/>
            <person name="Saw J.H."/>
            <person name="Jorgensen S.L."/>
            <person name="Zaremba-Niedzwiedzka K."/>
            <person name="Martijn J."/>
            <person name="Lind A.E."/>
            <person name="van Eijk R."/>
            <person name="Schleper C."/>
            <person name="Guy L."/>
            <person name="Ettema T.J."/>
        </authorList>
    </citation>
    <scope>NUCLEOTIDE SEQUENCE</scope>
</reference>
<dbReference type="InterPro" id="IPR040042">
    <property type="entry name" value="Branching_enz_MT3115-like"/>
</dbReference>
<name>A0A0F9IV65_9ZZZZ</name>
<dbReference type="InterPro" id="IPR028995">
    <property type="entry name" value="Glyco_hydro_57/38_cen_sf"/>
</dbReference>
<dbReference type="AlphaFoldDB" id="A0A0F9IV65"/>
<dbReference type="Gene3D" id="1.20.1430.10">
    <property type="entry name" value="Families 57/38 glycoside transferase, middle domain"/>
    <property type="match status" value="1"/>
</dbReference>
<evidence type="ECO:0000259" key="1">
    <source>
        <dbReference type="Pfam" id="PF09210"/>
    </source>
</evidence>
<evidence type="ECO:0000313" key="2">
    <source>
        <dbReference type="EMBL" id="KKM61218.1"/>
    </source>
</evidence>